<organism evidence="1 2">
    <name type="scientific">Lacihabitans lacunae</name>
    <dbReference type="NCBI Taxonomy" id="1028214"/>
    <lineage>
        <taxon>Bacteria</taxon>
        <taxon>Pseudomonadati</taxon>
        <taxon>Bacteroidota</taxon>
        <taxon>Cytophagia</taxon>
        <taxon>Cytophagales</taxon>
        <taxon>Leadbetterellaceae</taxon>
        <taxon>Lacihabitans</taxon>
    </lineage>
</organism>
<name>A0ABV7YWQ0_9BACT</name>
<dbReference type="Gene3D" id="3.10.450.50">
    <property type="match status" value="1"/>
</dbReference>
<reference evidence="2" key="1">
    <citation type="journal article" date="2019" name="Int. J. Syst. Evol. Microbiol.">
        <title>The Global Catalogue of Microorganisms (GCM) 10K type strain sequencing project: providing services to taxonomists for standard genome sequencing and annotation.</title>
        <authorList>
            <consortium name="The Broad Institute Genomics Platform"/>
            <consortium name="The Broad Institute Genome Sequencing Center for Infectious Disease"/>
            <person name="Wu L."/>
            <person name="Ma J."/>
        </authorList>
    </citation>
    <scope>NUCLEOTIDE SEQUENCE [LARGE SCALE GENOMIC DNA]</scope>
    <source>
        <strain evidence="2">CECT 7956</strain>
    </source>
</reference>
<dbReference type="InterPro" id="IPR039437">
    <property type="entry name" value="FrzH/put_lumazine-bd"/>
</dbReference>
<protein>
    <submittedName>
        <fullName evidence="1">Nuclear transport factor 2 family protein</fullName>
    </submittedName>
</protein>
<dbReference type="RefSeq" id="WP_379837129.1">
    <property type="nucleotide sequence ID" value="NZ_JBHRYQ010000001.1"/>
</dbReference>
<evidence type="ECO:0000313" key="2">
    <source>
        <dbReference type="Proteomes" id="UP001595616"/>
    </source>
</evidence>
<keyword evidence="2" id="KW-1185">Reference proteome</keyword>
<accession>A0ABV7YWQ0</accession>
<dbReference type="SUPFAM" id="SSF54427">
    <property type="entry name" value="NTF2-like"/>
    <property type="match status" value="1"/>
</dbReference>
<dbReference type="InterPro" id="IPR032710">
    <property type="entry name" value="NTF2-like_dom_sf"/>
</dbReference>
<comment type="caution">
    <text evidence="1">The sequence shown here is derived from an EMBL/GenBank/DDBJ whole genome shotgun (WGS) entry which is preliminary data.</text>
</comment>
<gene>
    <name evidence="1" type="ORF">ACFOOI_08770</name>
</gene>
<sequence>MKKIIFLILISFSSFAQKDKNELTETINTFFEGLNKKDTSLLSRVIHEDCSLNTVLIKADNNSELKKEEIANFLKSIGSIPAGMKIEERILSIELMQDEALASAWVPYEFYVNDKFSHKGTNLITLVKTNDFWKITAIIDTRKK</sequence>
<dbReference type="EMBL" id="JBHRYQ010000001">
    <property type="protein sequence ID" value="MFC3810745.1"/>
    <property type="molecule type" value="Genomic_DNA"/>
</dbReference>
<evidence type="ECO:0000313" key="1">
    <source>
        <dbReference type="EMBL" id="MFC3810745.1"/>
    </source>
</evidence>
<dbReference type="Pfam" id="PF12893">
    <property type="entry name" value="Lumazine_bd_2"/>
    <property type="match status" value="1"/>
</dbReference>
<proteinExistence type="predicted"/>
<dbReference type="Proteomes" id="UP001595616">
    <property type="component" value="Unassembled WGS sequence"/>
</dbReference>